<dbReference type="Proteomes" id="UP000463883">
    <property type="component" value="Chromosome"/>
</dbReference>
<comment type="pathway">
    <text evidence="2 12">Amino-acid biosynthesis; L-valine biosynthesis; L-valine from pyruvate: step 1/4.</text>
</comment>
<evidence type="ECO:0000256" key="1">
    <source>
        <dbReference type="ARBA" id="ARBA00004974"/>
    </source>
</evidence>
<dbReference type="SUPFAM" id="SSF52467">
    <property type="entry name" value="DHS-like NAD/FAD-binding domain"/>
    <property type="match status" value="1"/>
</dbReference>
<protein>
    <recommendedName>
        <fullName evidence="4 12">Acetolactate synthase</fullName>
        <ecNumber evidence="4 12">2.2.1.6</ecNumber>
    </recommendedName>
</protein>
<dbReference type="InterPro" id="IPR012846">
    <property type="entry name" value="Acetolactate_synth_lsu"/>
</dbReference>
<evidence type="ECO:0000256" key="9">
    <source>
        <dbReference type="ARBA" id="ARBA00023052"/>
    </source>
</evidence>
<dbReference type="InterPro" id="IPR029035">
    <property type="entry name" value="DHS-like_NAD/FAD-binding_dom"/>
</dbReference>
<dbReference type="NCBIfam" id="TIGR00118">
    <property type="entry name" value="acolac_lg"/>
    <property type="match status" value="1"/>
</dbReference>
<gene>
    <name evidence="16" type="primary">ilvB</name>
    <name evidence="16" type="ORF">Ami3637_06995</name>
</gene>
<evidence type="ECO:0000259" key="13">
    <source>
        <dbReference type="Pfam" id="PF00205"/>
    </source>
</evidence>
<accession>A0A6P1MDT3</accession>
<dbReference type="GO" id="GO:0009097">
    <property type="term" value="P:isoleucine biosynthetic process"/>
    <property type="evidence" value="ECO:0007669"/>
    <property type="project" value="UniProtKB-UniPathway"/>
</dbReference>
<evidence type="ECO:0000256" key="4">
    <source>
        <dbReference type="ARBA" id="ARBA00013145"/>
    </source>
</evidence>
<dbReference type="UniPathway" id="UPA00049">
    <property type="reaction ID" value="UER00059"/>
</dbReference>
<dbReference type="CDD" id="cd02015">
    <property type="entry name" value="TPP_AHAS"/>
    <property type="match status" value="1"/>
</dbReference>
<evidence type="ECO:0000256" key="3">
    <source>
        <dbReference type="ARBA" id="ARBA00007812"/>
    </source>
</evidence>
<dbReference type="InterPro" id="IPR011766">
    <property type="entry name" value="TPP_enzyme_TPP-bd"/>
</dbReference>
<dbReference type="InterPro" id="IPR045229">
    <property type="entry name" value="TPP_enz"/>
</dbReference>
<dbReference type="InterPro" id="IPR012000">
    <property type="entry name" value="Thiamin_PyroP_enz_cen_dom"/>
</dbReference>
<evidence type="ECO:0000256" key="12">
    <source>
        <dbReference type="RuleBase" id="RU003591"/>
    </source>
</evidence>
<dbReference type="CDD" id="cd07035">
    <property type="entry name" value="TPP_PYR_POX_like"/>
    <property type="match status" value="1"/>
</dbReference>
<dbReference type="PANTHER" id="PTHR18968:SF13">
    <property type="entry name" value="ACETOLACTATE SYNTHASE CATALYTIC SUBUNIT, MITOCHONDRIAL"/>
    <property type="match status" value="1"/>
</dbReference>
<dbReference type="Gene3D" id="3.40.50.970">
    <property type="match status" value="2"/>
</dbReference>
<dbReference type="KEGG" id="amic:Ami3637_06995"/>
<evidence type="ECO:0000259" key="15">
    <source>
        <dbReference type="Pfam" id="PF02776"/>
    </source>
</evidence>
<dbReference type="Pfam" id="PF00205">
    <property type="entry name" value="TPP_enzyme_M"/>
    <property type="match status" value="1"/>
</dbReference>
<dbReference type="InterPro" id="IPR000399">
    <property type="entry name" value="TPP-bd_CS"/>
</dbReference>
<organism evidence="16 17">
    <name type="scientific">Aminipila terrae</name>
    <dbReference type="NCBI Taxonomy" id="2697030"/>
    <lineage>
        <taxon>Bacteria</taxon>
        <taxon>Bacillati</taxon>
        <taxon>Bacillota</taxon>
        <taxon>Clostridia</taxon>
        <taxon>Peptostreptococcales</taxon>
        <taxon>Anaerovoracaceae</taxon>
        <taxon>Aminipila</taxon>
    </lineage>
</organism>
<dbReference type="GO" id="GO:0009099">
    <property type="term" value="P:L-valine biosynthetic process"/>
    <property type="evidence" value="ECO:0007669"/>
    <property type="project" value="UniProtKB-UniPathway"/>
</dbReference>
<feature type="domain" description="Thiamine pyrophosphate enzyme N-terminal TPP-binding" evidence="15">
    <location>
        <begin position="4"/>
        <end position="116"/>
    </location>
</feature>
<dbReference type="GO" id="GO:0000287">
    <property type="term" value="F:magnesium ion binding"/>
    <property type="evidence" value="ECO:0007669"/>
    <property type="project" value="UniProtKB-UniRule"/>
</dbReference>
<dbReference type="AlphaFoldDB" id="A0A6P1MDT3"/>
<dbReference type="UniPathway" id="UPA00047">
    <property type="reaction ID" value="UER00055"/>
</dbReference>
<keyword evidence="9 12" id="KW-0786">Thiamine pyrophosphate</keyword>
<comment type="similarity">
    <text evidence="3 12">Belongs to the TPP enzyme family.</text>
</comment>
<name>A0A6P1MDT3_9FIRM</name>
<evidence type="ECO:0000259" key="14">
    <source>
        <dbReference type="Pfam" id="PF02775"/>
    </source>
</evidence>
<comment type="cofactor">
    <cofactor evidence="12">
        <name>thiamine diphosphate</name>
        <dbReference type="ChEBI" id="CHEBI:58937"/>
    </cofactor>
    <text evidence="12">Binds 1 thiamine pyrophosphate per subunit.</text>
</comment>
<keyword evidence="7 12" id="KW-0479">Metal-binding</keyword>
<proteinExistence type="inferred from homology"/>
<dbReference type="PROSITE" id="PS00187">
    <property type="entry name" value="TPP_ENZYMES"/>
    <property type="match status" value="1"/>
</dbReference>
<dbReference type="GO" id="GO:0003984">
    <property type="term" value="F:acetolactate synthase activity"/>
    <property type="evidence" value="ECO:0007669"/>
    <property type="project" value="UniProtKB-EC"/>
</dbReference>
<keyword evidence="17" id="KW-1185">Reference proteome</keyword>
<dbReference type="EC" id="2.2.1.6" evidence="4 12"/>
<dbReference type="InterPro" id="IPR029061">
    <property type="entry name" value="THDP-binding"/>
</dbReference>
<dbReference type="Pfam" id="PF02775">
    <property type="entry name" value="TPP_enzyme_C"/>
    <property type="match status" value="1"/>
</dbReference>
<evidence type="ECO:0000313" key="16">
    <source>
        <dbReference type="EMBL" id="QHI72182.1"/>
    </source>
</evidence>
<dbReference type="FunFam" id="3.40.50.1220:FF:000008">
    <property type="entry name" value="Acetolactate synthase"/>
    <property type="match status" value="1"/>
</dbReference>
<evidence type="ECO:0000313" key="17">
    <source>
        <dbReference type="Proteomes" id="UP000463883"/>
    </source>
</evidence>
<comment type="cofactor">
    <cofactor evidence="12">
        <name>Mg(2+)</name>
        <dbReference type="ChEBI" id="CHEBI:18420"/>
    </cofactor>
    <text evidence="12">Binds 1 Mg(2+) ion per subunit.</text>
</comment>
<dbReference type="Pfam" id="PF02776">
    <property type="entry name" value="TPP_enzyme_N"/>
    <property type="match status" value="1"/>
</dbReference>
<keyword evidence="8 12" id="KW-0460">Magnesium</keyword>
<dbReference type="InterPro" id="IPR039368">
    <property type="entry name" value="AHAS_TPP"/>
</dbReference>
<comment type="pathway">
    <text evidence="1 12">Amino-acid biosynthesis; L-isoleucine biosynthesis; L-isoleucine from 2-oxobutanoate: step 1/4.</text>
</comment>
<feature type="domain" description="Thiamine pyrophosphate enzyme TPP-binding" evidence="14">
    <location>
        <begin position="381"/>
        <end position="529"/>
    </location>
</feature>
<dbReference type="RefSeq" id="WP_162361952.1">
    <property type="nucleotide sequence ID" value="NZ_CP047591.1"/>
</dbReference>
<dbReference type="GO" id="GO:0050660">
    <property type="term" value="F:flavin adenine dinucleotide binding"/>
    <property type="evidence" value="ECO:0007669"/>
    <property type="project" value="InterPro"/>
</dbReference>
<evidence type="ECO:0000256" key="5">
    <source>
        <dbReference type="ARBA" id="ARBA00022605"/>
    </source>
</evidence>
<evidence type="ECO:0000256" key="10">
    <source>
        <dbReference type="ARBA" id="ARBA00023304"/>
    </source>
</evidence>
<feature type="domain" description="Thiamine pyrophosphate enzyme central" evidence="13">
    <location>
        <begin position="191"/>
        <end position="326"/>
    </location>
</feature>
<dbReference type="InterPro" id="IPR012001">
    <property type="entry name" value="Thiamin_PyroP_enz_TPP-bd_dom"/>
</dbReference>
<evidence type="ECO:0000256" key="11">
    <source>
        <dbReference type="ARBA" id="ARBA00048670"/>
    </source>
</evidence>
<evidence type="ECO:0000256" key="2">
    <source>
        <dbReference type="ARBA" id="ARBA00005025"/>
    </source>
</evidence>
<keyword evidence="10 12" id="KW-0100">Branched-chain amino acid biosynthesis</keyword>
<reference evidence="16 17" key="1">
    <citation type="submission" date="2020-01" db="EMBL/GenBank/DDBJ databases">
        <title>Genomic analysis of Aminipila sp. CBA3637.</title>
        <authorList>
            <person name="Kim Y.B."/>
            <person name="Roh S.W."/>
        </authorList>
    </citation>
    <scope>NUCLEOTIDE SEQUENCE [LARGE SCALE GENOMIC DNA]</scope>
    <source>
        <strain evidence="16 17">CBA3637</strain>
    </source>
</reference>
<dbReference type="GO" id="GO:0030976">
    <property type="term" value="F:thiamine pyrophosphate binding"/>
    <property type="evidence" value="ECO:0007669"/>
    <property type="project" value="UniProtKB-UniRule"/>
</dbReference>
<keyword evidence="6 12" id="KW-0808">Transferase</keyword>
<sequence>MKLTGSEIVAEVLLEQEVDTVFGYPGGTILNIYDTLYSYQGKIRHILASHEQHAAHAADGYARATGKTGVVFATSGPGATNLVTGIATAFMDSIPMVAITCNVPDSLVGRDAFQEICITGVTMPITKHNYFVNKIEDLADALRNAFRIAQSGRKGPVLVDITKDVTAATIEYEKQTPLAVTEMPKADMADIEKVAELINKAHRPIVYFGGGVAASCASKQLAELLQKADMPGTYTMMAAGVLSYDDKKNLGLIGMHGSVASNKAVDKADLVLALGTRFSDRVALNMKKFAKDATIVQIDIDKSEINKNVLVDLSVVSDVKDALTKLIPLVEKVERTEWIDKLREWKKVRGDKKEGNAKLHPYEIVTSVCDLTDKETIYVTDVGQHQMWAAQYLKHTNTRCFLTSGGLGTMGFGYGAAIGAQIGCPQKRVIHFTGDGSFHMNLAEACTAISNNLPIITVIMNNRVLGMVYQWQTTFYGKRYSSTTPERKTDFVKVIEGFGGKGYRATNPEEFEAAFKEALKSEGPVWIDCVISREERVLPMIPNGGTVNDIIVG</sequence>
<dbReference type="Gene3D" id="3.40.50.1220">
    <property type="entry name" value="TPP-binding domain"/>
    <property type="match status" value="1"/>
</dbReference>
<evidence type="ECO:0000256" key="6">
    <source>
        <dbReference type="ARBA" id="ARBA00022679"/>
    </source>
</evidence>
<comment type="catalytic activity">
    <reaction evidence="11 12">
        <text>2 pyruvate + H(+) = (2S)-2-acetolactate + CO2</text>
        <dbReference type="Rhea" id="RHEA:25249"/>
        <dbReference type="ChEBI" id="CHEBI:15361"/>
        <dbReference type="ChEBI" id="CHEBI:15378"/>
        <dbReference type="ChEBI" id="CHEBI:16526"/>
        <dbReference type="ChEBI" id="CHEBI:58476"/>
        <dbReference type="EC" id="2.2.1.6"/>
    </reaction>
</comment>
<dbReference type="EMBL" id="CP047591">
    <property type="protein sequence ID" value="QHI72182.1"/>
    <property type="molecule type" value="Genomic_DNA"/>
</dbReference>
<dbReference type="GO" id="GO:0005948">
    <property type="term" value="C:acetolactate synthase complex"/>
    <property type="evidence" value="ECO:0007669"/>
    <property type="project" value="TreeGrafter"/>
</dbReference>
<dbReference type="FunFam" id="3.40.50.970:FF:000007">
    <property type="entry name" value="Acetolactate synthase"/>
    <property type="match status" value="1"/>
</dbReference>
<dbReference type="SUPFAM" id="SSF52518">
    <property type="entry name" value="Thiamin diphosphate-binding fold (THDP-binding)"/>
    <property type="match status" value="2"/>
</dbReference>
<evidence type="ECO:0000256" key="8">
    <source>
        <dbReference type="ARBA" id="ARBA00022842"/>
    </source>
</evidence>
<dbReference type="PANTHER" id="PTHR18968">
    <property type="entry name" value="THIAMINE PYROPHOSPHATE ENZYMES"/>
    <property type="match status" value="1"/>
</dbReference>
<keyword evidence="5 12" id="KW-0028">Amino-acid biosynthesis</keyword>
<evidence type="ECO:0000256" key="7">
    <source>
        <dbReference type="ARBA" id="ARBA00022723"/>
    </source>
</evidence>